<dbReference type="Pfam" id="PF20463">
    <property type="entry name" value="PDH_C"/>
    <property type="match status" value="1"/>
</dbReference>
<evidence type="ECO:0000259" key="2">
    <source>
        <dbReference type="PROSITE" id="PS51176"/>
    </source>
</evidence>
<accession>A0A8E7B0F4</accession>
<reference evidence="3 4" key="1">
    <citation type="submission" date="2021-05" db="EMBL/GenBank/DDBJ databases">
        <title>A novel Methanospirillum isolate from a pyrite-forming mixed culture.</title>
        <authorList>
            <person name="Bunk B."/>
            <person name="Sproer C."/>
            <person name="Spring S."/>
            <person name="Pester M."/>
        </authorList>
    </citation>
    <scope>NUCLEOTIDE SEQUENCE [LARGE SCALE GENOMIC DNA]</scope>
    <source>
        <strain evidence="3 4">J.3.6.1-F.2.7.3</strain>
    </source>
</reference>
<dbReference type="InterPro" id="IPR046826">
    <property type="entry name" value="PDH_N"/>
</dbReference>
<dbReference type="Pfam" id="PF02153">
    <property type="entry name" value="PDH_N"/>
    <property type="match status" value="1"/>
</dbReference>
<gene>
    <name evidence="3" type="ORF">KHC33_11780</name>
</gene>
<organism evidence="3 4">
    <name type="scientific">Methanospirillum purgamenti</name>
    <dbReference type="NCBI Taxonomy" id="2834276"/>
    <lineage>
        <taxon>Archaea</taxon>
        <taxon>Methanobacteriati</taxon>
        <taxon>Methanobacteriota</taxon>
        <taxon>Stenosarchaea group</taxon>
        <taxon>Methanomicrobia</taxon>
        <taxon>Methanomicrobiales</taxon>
        <taxon>Methanospirillaceae</taxon>
        <taxon>Methanospirillum</taxon>
    </lineage>
</organism>
<dbReference type="RefSeq" id="WP_214418828.1">
    <property type="nucleotide sequence ID" value="NZ_CP075546.1"/>
</dbReference>
<evidence type="ECO:0000313" key="4">
    <source>
        <dbReference type="Proteomes" id="UP000680656"/>
    </source>
</evidence>
<evidence type="ECO:0000256" key="1">
    <source>
        <dbReference type="ARBA" id="ARBA00023002"/>
    </source>
</evidence>
<dbReference type="EMBL" id="CP075546">
    <property type="protein sequence ID" value="QVV88011.1"/>
    <property type="molecule type" value="Genomic_DNA"/>
</dbReference>
<dbReference type="PANTHER" id="PTHR21363">
    <property type="entry name" value="PREPHENATE DEHYDROGENASE"/>
    <property type="match status" value="1"/>
</dbReference>
<proteinExistence type="predicted"/>
<dbReference type="AlphaFoldDB" id="A0A8E7B0F4"/>
<dbReference type="InterPro" id="IPR003099">
    <property type="entry name" value="Prephen_DH"/>
</dbReference>
<protein>
    <submittedName>
        <fullName evidence="3">Prephenate dehydrogenase/arogenate dehydrogenase family protein</fullName>
    </submittedName>
</protein>
<sequence>MKIGIIGGTGGMGNLFSQVFEKAGHEVLIVGRKTEITKEDIARLADVIIVSVPIRDTIPVINDISPLLREDQILADLTSIKVGPVHAMLSSHAQVIGFHPMFGPTVGTIQGQTIVATPTRCVEENIRFFEDIFTFQGARVTRTTPEEHDRMMAVIQGLTHFKAILLAGTMRRLGISPADTELYMSPVYRIETGIAGRLLSQNPDLYADILCLNPSVPSVLETCEETAKEILEMITRGDRNGFTAEFLASREWFGPFCDQAQKETDHLIHAMVNQ</sequence>
<dbReference type="PANTHER" id="PTHR21363:SF0">
    <property type="entry name" value="PREPHENATE DEHYDROGENASE [NADP(+)]"/>
    <property type="match status" value="1"/>
</dbReference>
<dbReference type="GO" id="GO:0004665">
    <property type="term" value="F:prephenate dehydrogenase (NADP+) activity"/>
    <property type="evidence" value="ECO:0007669"/>
    <property type="project" value="InterPro"/>
</dbReference>
<keyword evidence="4" id="KW-1185">Reference proteome</keyword>
<keyword evidence="1" id="KW-0560">Oxidoreductase</keyword>
<dbReference type="Gene3D" id="1.10.3660.10">
    <property type="entry name" value="6-phosphogluconate dehydrogenase C-terminal like domain"/>
    <property type="match status" value="1"/>
</dbReference>
<dbReference type="SUPFAM" id="SSF48179">
    <property type="entry name" value="6-phosphogluconate dehydrogenase C-terminal domain-like"/>
    <property type="match status" value="1"/>
</dbReference>
<dbReference type="GeneID" id="65097874"/>
<dbReference type="InterPro" id="IPR046825">
    <property type="entry name" value="PDH_C"/>
</dbReference>
<evidence type="ECO:0000313" key="3">
    <source>
        <dbReference type="EMBL" id="QVV88011.1"/>
    </source>
</evidence>
<dbReference type="InterPro" id="IPR008927">
    <property type="entry name" value="6-PGluconate_DH-like_C_sf"/>
</dbReference>
<dbReference type="InterPro" id="IPR036291">
    <property type="entry name" value="NAD(P)-bd_dom_sf"/>
</dbReference>
<name>A0A8E7B0F4_9EURY</name>
<dbReference type="InterPro" id="IPR050812">
    <property type="entry name" value="Preph/Arog_dehydrog"/>
</dbReference>
<dbReference type="SUPFAM" id="SSF51735">
    <property type="entry name" value="NAD(P)-binding Rossmann-fold domains"/>
    <property type="match status" value="1"/>
</dbReference>
<dbReference type="Gene3D" id="3.40.50.720">
    <property type="entry name" value="NAD(P)-binding Rossmann-like Domain"/>
    <property type="match status" value="1"/>
</dbReference>
<dbReference type="GO" id="GO:0008977">
    <property type="term" value="F:prephenate dehydrogenase (NAD+) activity"/>
    <property type="evidence" value="ECO:0007669"/>
    <property type="project" value="InterPro"/>
</dbReference>
<dbReference type="Proteomes" id="UP000680656">
    <property type="component" value="Chromosome"/>
</dbReference>
<dbReference type="GO" id="GO:0070403">
    <property type="term" value="F:NAD+ binding"/>
    <property type="evidence" value="ECO:0007669"/>
    <property type="project" value="InterPro"/>
</dbReference>
<dbReference type="PROSITE" id="PS51176">
    <property type="entry name" value="PDH_ADH"/>
    <property type="match status" value="1"/>
</dbReference>
<feature type="domain" description="Prephenate/arogenate dehydrogenase" evidence="2">
    <location>
        <begin position="1"/>
        <end position="264"/>
    </location>
</feature>
<dbReference type="KEGG" id="mrtj:KHC33_11780"/>
<dbReference type="GO" id="GO:0006571">
    <property type="term" value="P:tyrosine biosynthetic process"/>
    <property type="evidence" value="ECO:0007669"/>
    <property type="project" value="InterPro"/>
</dbReference>